<dbReference type="PROSITE" id="PS50211">
    <property type="entry name" value="DENN"/>
    <property type="match status" value="1"/>
</dbReference>
<comment type="similarity">
    <text evidence="1">Belongs to the DENND6 family.</text>
</comment>
<accession>A0A8E2DTM5</accession>
<feature type="compositionally biased region" description="Polar residues" evidence="2">
    <location>
        <begin position="49"/>
        <end position="59"/>
    </location>
</feature>
<dbReference type="EMBL" id="KV722336">
    <property type="protein sequence ID" value="OCH95427.1"/>
    <property type="molecule type" value="Genomic_DNA"/>
</dbReference>
<dbReference type="Proteomes" id="UP000250043">
    <property type="component" value="Unassembled WGS sequence"/>
</dbReference>
<feature type="region of interest" description="Disordered" evidence="2">
    <location>
        <begin position="393"/>
        <end position="421"/>
    </location>
</feature>
<keyword evidence="5" id="KW-1185">Reference proteome</keyword>
<dbReference type="InterPro" id="IPR024224">
    <property type="entry name" value="DENND6"/>
</dbReference>
<gene>
    <name evidence="4" type="ORF">OBBRIDRAFT_883981</name>
</gene>
<feature type="compositionally biased region" description="Low complexity" evidence="2">
    <location>
        <begin position="17"/>
        <end position="36"/>
    </location>
</feature>
<name>A0A8E2DTM5_9APHY</name>
<evidence type="ECO:0000313" key="4">
    <source>
        <dbReference type="EMBL" id="OCH95427.1"/>
    </source>
</evidence>
<dbReference type="OrthoDB" id="10265409at2759"/>
<reference evidence="4 5" key="1">
    <citation type="submission" date="2016-07" db="EMBL/GenBank/DDBJ databases">
        <title>Draft genome of the white-rot fungus Obba rivulosa 3A-2.</title>
        <authorList>
            <consortium name="DOE Joint Genome Institute"/>
            <person name="Miettinen O."/>
            <person name="Riley R."/>
            <person name="Acob R."/>
            <person name="Barry K."/>
            <person name="Cullen D."/>
            <person name="De Vries R."/>
            <person name="Hainaut M."/>
            <person name="Hatakka A."/>
            <person name="Henrissat B."/>
            <person name="Hilden K."/>
            <person name="Kuo R."/>
            <person name="Labutti K."/>
            <person name="Lipzen A."/>
            <person name="Makela M.R."/>
            <person name="Sandor L."/>
            <person name="Spatafora J.W."/>
            <person name="Grigoriev I.V."/>
            <person name="Hibbett D.S."/>
        </authorList>
    </citation>
    <scope>NUCLEOTIDE SEQUENCE [LARGE SCALE GENOMIC DNA]</scope>
    <source>
        <strain evidence="4 5">3A-2</strain>
    </source>
</reference>
<feature type="region of interest" description="Disordered" evidence="2">
    <location>
        <begin position="489"/>
        <end position="535"/>
    </location>
</feature>
<sequence length="610" mass="67031">MAEDIETDIGSLTLSHPSDSPPGRSLSLRSPSSPHLPRNKSVQPRRLSRSNTLPRLPSSSHKRTGSMDGLSMEPEKIVKLRRWLQGLAIVDFDLDVGPKICSIYPPLDLTPSEAENIAFSSFPDSAQFEEGAQVHSFRIRLQDTSEADPEHAPGAPRPTEHDGFLYGFSYFSQRRDASSRRGYQQRSLVILTHFSYPAIFYALLAKLGPMFMAHGGPMLESACHNIAGWPDPCPGISLELGFLGAVLNVLIPHTDDAQQGANSAVVNERRGRLATQEPPILVSLAPSDPPILTLFEASFSHLWSIWECLVLCEPILIFGSSPAMTSQAIWWLRDLIRPIPFAGDFRPFFTIHDAEHAVLVNPRPPRAGLLLGVTNPFFERACKHWPHALSLGRIPPKKSRRNREKESSIGPGPSPGWTTHTHKRYISRDRALLKRLEDACSMSNDDPRRAALMRDASTALREHFSARTAALLVPLQRYLQSLIPTPSESAYARGVSPLPRTSLSSTSLSTGSSASLPRTANNTPPPGRVTPVPAHARAADGSVALRLKPFSERAFLASLASHGAALPFKSGGRRQEFYTRWLRTPAFGVWLARQEEAVGKVLSGESRGRG</sequence>
<feature type="region of interest" description="Disordered" evidence="2">
    <location>
        <begin position="1"/>
        <end position="71"/>
    </location>
</feature>
<feature type="compositionally biased region" description="Low complexity" evidence="2">
    <location>
        <begin position="496"/>
        <end position="517"/>
    </location>
</feature>
<evidence type="ECO:0000259" key="3">
    <source>
        <dbReference type="PROSITE" id="PS50211"/>
    </source>
</evidence>
<dbReference type="GO" id="GO:0055037">
    <property type="term" value="C:recycling endosome"/>
    <property type="evidence" value="ECO:0007669"/>
    <property type="project" value="TreeGrafter"/>
</dbReference>
<dbReference type="AlphaFoldDB" id="A0A8E2DTM5"/>
<evidence type="ECO:0000256" key="1">
    <source>
        <dbReference type="ARBA" id="ARBA00007159"/>
    </source>
</evidence>
<dbReference type="GO" id="GO:0005085">
    <property type="term" value="F:guanyl-nucleotide exchange factor activity"/>
    <property type="evidence" value="ECO:0007669"/>
    <property type="project" value="InterPro"/>
</dbReference>
<feature type="domain" description="UDENN" evidence="3">
    <location>
        <begin position="85"/>
        <end position="603"/>
    </location>
</feature>
<organism evidence="4 5">
    <name type="scientific">Obba rivulosa</name>
    <dbReference type="NCBI Taxonomy" id="1052685"/>
    <lineage>
        <taxon>Eukaryota</taxon>
        <taxon>Fungi</taxon>
        <taxon>Dikarya</taxon>
        <taxon>Basidiomycota</taxon>
        <taxon>Agaricomycotina</taxon>
        <taxon>Agaricomycetes</taxon>
        <taxon>Polyporales</taxon>
        <taxon>Gelatoporiaceae</taxon>
        <taxon>Obba</taxon>
    </lineage>
</organism>
<dbReference type="PANTHER" id="PTHR13677:SF0">
    <property type="entry name" value="LD41638P"/>
    <property type="match status" value="1"/>
</dbReference>
<protein>
    <submittedName>
        <fullName evidence="4">DUF1630-domain-containing protein</fullName>
    </submittedName>
</protein>
<dbReference type="PANTHER" id="PTHR13677">
    <property type="entry name" value="LD41638P"/>
    <property type="match status" value="1"/>
</dbReference>
<proteinExistence type="inferred from homology"/>
<dbReference type="InterPro" id="IPR037516">
    <property type="entry name" value="Tripartite_DENN"/>
</dbReference>
<evidence type="ECO:0000256" key="2">
    <source>
        <dbReference type="SAM" id="MobiDB-lite"/>
    </source>
</evidence>
<evidence type="ECO:0000313" key="5">
    <source>
        <dbReference type="Proteomes" id="UP000250043"/>
    </source>
</evidence>